<dbReference type="SMART" id="SM00421">
    <property type="entry name" value="HTH_LUXR"/>
    <property type="match status" value="1"/>
</dbReference>
<organism evidence="6 7">
    <name type="scientific">Candidatus Methylophosphatis roskildensis</name>
    <dbReference type="NCBI Taxonomy" id="2899263"/>
    <lineage>
        <taxon>Bacteria</taxon>
        <taxon>Pseudomonadati</taxon>
        <taxon>Pseudomonadota</taxon>
        <taxon>Betaproteobacteria</taxon>
        <taxon>Nitrosomonadales</taxon>
        <taxon>Sterolibacteriaceae</taxon>
        <taxon>Candidatus Methylophosphatis</taxon>
    </lineage>
</organism>
<dbReference type="PANTHER" id="PTHR45566">
    <property type="entry name" value="HTH-TYPE TRANSCRIPTIONAL REGULATOR YHJB-RELATED"/>
    <property type="match status" value="1"/>
</dbReference>
<dbReference type="PANTHER" id="PTHR45566:SF1">
    <property type="entry name" value="HTH-TYPE TRANSCRIPTIONAL REGULATOR YHJB-RELATED"/>
    <property type="match status" value="1"/>
</dbReference>
<evidence type="ECO:0000259" key="4">
    <source>
        <dbReference type="PROSITE" id="PS50043"/>
    </source>
</evidence>
<dbReference type="AlphaFoldDB" id="A0A9D7DWD0"/>
<dbReference type="Pfam" id="PF00072">
    <property type="entry name" value="Response_reg"/>
    <property type="match status" value="1"/>
</dbReference>
<dbReference type="PROSITE" id="PS50110">
    <property type="entry name" value="RESPONSE_REGULATORY"/>
    <property type="match status" value="1"/>
</dbReference>
<dbReference type="CDD" id="cd06170">
    <property type="entry name" value="LuxR_C_like"/>
    <property type="match status" value="1"/>
</dbReference>
<dbReference type="InterPro" id="IPR016032">
    <property type="entry name" value="Sig_transdc_resp-reg_C-effctor"/>
</dbReference>
<keyword evidence="2" id="KW-0238">DNA-binding</keyword>
<evidence type="ECO:0000256" key="1">
    <source>
        <dbReference type="ARBA" id="ARBA00022553"/>
    </source>
</evidence>
<dbReference type="SUPFAM" id="SSF52172">
    <property type="entry name" value="CheY-like"/>
    <property type="match status" value="1"/>
</dbReference>
<dbReference type="PRINTS" id="PR00038">
    <property type="entry name" value="HTHLUXR"/>
</dbReference>
<feature type="domain" description="HTH luxR-type" evidence="4">
    <location>
        <begin position="151"/>
        <end position="217"/>
    </location>
</feature>
<dbReference type="InterPro" id="IPR001789">
    <property type="entry name" value="Sig_transdc_resp-reg_receiver"/>
</dbReference>
<keyword evidence="1 3" id="KW-0597">Phosphoprotein</keyword>
<sequence length="226" mass="23690">MKILIVDDHPLIREAVRHVLVQLDRDVQVFDADDCAAAADQILAHQDLDLVLLDLSLPGSSGLSALESLREQFPAVPVVVLSARDDPGVVVGALDAGAMGFIPKTSSNELMISALRLVFSGGVYVPPQAISGGSHDDPAGFAQIPEALPTGMNPSDIGLTERQSEVLALLLQGKPNKVICRALNLAEGTVKIHVTAILKALGASNRTQAVIAASRLGLRVGNLMDS</sequence>
<dbReference type="GO" id="GO:0003677">
    <property type="term" value="F:DNA binding"/>
    <property type="evidence" value="ECO:0007669"/>
    <property type="project" value="UniProtKB-KW"/>
</dbReference>
<dbReference type="Pfam" id="PF00196">
    <property type="entry name" value="GerE"/>
    <property type="match status" value="1"/>
</dbReference>
<evidence type="ECO:0000313" key="6">
    <source>
        <dbReference type="EMBL" id="MBK6971986.1"/>
    </source>
</evidence>
<dbReference type="CDD" id="cd17535">
    <property type="entry name" value="REC_NarL-like"/>
    <property type="match status" value="1"/>
</dbReference>
<feature type="modified residue" description="4-aspartylphosphate" evidence="3">
    <location>
        <position position="54"/>
    </location>
</feature>
<comment type="caution">
    <text evidence="6">The sequence shown here is derived from an EMBL/GenBank/DDBJ whole genome shotgun (WGS) entry which is preliminary data.</text>
</comment>
<dbReference type="InterPro" id="IPR000792">
    <property type="entry name" value="Tscrpt_reg_LuxR_C"/>
</dbReference>
<dbReference type="SUPFAM" id="SSF46894">
    <property type="entry name" value="C-terminal effector domain of the bipartite response regulators"/>
    <property type="match status" value="1"/>
</dbReference>
<dbReference type="Proteomes" id="UP000807785">
    <property type="component" value="Unassembled WGS sequence"/>
</dbReference>
<dbReference type="Gene3D" id="3.40.50.2300">
    <property type="match status" value="1"/>
</dbReference>
<dbReference type="InterPro" id="IPR058245">
    <property type="entry name" value="NreC/VraR/RcsB-like_REC"/>
</dbReference>
<dbReference type="GO" id="GO:0006355">
    <property type="term" value="P:regulation of DNA-templated transcription"/>
    <property type="evidence" value="ECO:0007669"/>
    <property type="project" value="InterPro"/>
</dbReference>
<dbReference type="PROSITE" id="PS50043">
    <property type="entry name" value="HTH_LUXR_2"/>
    <property type="match status" value="1"/>
</dbReference>
<reference evidence="6" key="1">
    <citation type="submission" date="2020-10" db="EMBL/GenBank/DDBJ databases">
        <title>Connecting structure to function with the recovery of over 1000 high-quality activated sludge metagenome-assembled genomes encoding full-length rRNA genes using long-read sequencing.</title>
        <authorList>
            <person name="Singleton C.M."/>
            <person name="Petriglieri F."/>
            <person name="Kristensen J.M."/>
            <person name="Kirkegaard R.H."/>
            <person name="Michaelsen T.Y."/>
            <person name="Andersen M.H."/>
            <person name="Karst S.M."/>
            <person name="Dueholm M.S."/>
            <person name="Nielsen P.H."/>
            <person name="Albertsen M."/>
        </authorList>
    </citation>
    <scope>NUCLEOTIDE SEQUENCE</scope>
    <source>
        <strain evidence="6">Bjer_18-Q3-R1-45_BAT3C.347</strain>
    </source>
</reference>
<evidence type="ECO:0000256" key="2">
    <source>
        <dbReference type="ARBA" id="ARBA00023125"/>
    </source>
</evidence>
<evidence type="ECO:0000256" key="3">
    <source>
        <dbReference type="PROSITE-ProRule" id="PRU00169"/>
    </source>
</evidence>
<proteinExistence type="predicted"/>
<evidence type="ECO:0000259" key="5">
    <source>
        <dbReference type="PROSITE" id="PS50110"/>
    </source>
</evidence>
<dbReference type="InterPro" id="IPR051015">
    <property type="entry name" value="EvgA-like"/>
</dbReference>
<accession>A0A9D7DWD0</accession>
<protein>
    <submittedName>
        <fullName evidence="6">Response regulator transcription factor</fullName>
    </submittedName>
</protein>
<dbReference type="InterPro" id="IPR011006">
    <property type="entry name" value="CheY-like_superfamily"/>
</dbReference>
<dbReference type="GO" id="GO:0000160">
    <property type="term" value="P:phosphorelay signal transduction system"/>
    <property type="evidence" value="ECO:0007669"/>
    <property type="project" value="InterPro"/>
</dbReference>
<dbReference type="EMBL" id="JADJEV010000001">
    <property type="protein sequence ID" value="MBK6971986.1"/>
    <property type="molecule type" value="Genomic_DNA"/>
</dbReference>
<evidence type="ECO:0000313" key="7">
    <source>
        <dbReference type="Proteomes" id="UP000807785"/>
    </source>
</evidence>
<dbReference type="SMART" id="SM00448">
    <property type="entry name" value="REC"/>
    <property type="match status" value="1"/>
</dbReference>
<gene>
    <name evidence="6" type="ORF">IPH26_03115</name>
</gene>
<feature type="domain" description="Response regulatory" evidence="5">
    <location>
        <begin position="2"/>
        <end position="119"/>
    </location>
</feature>
<name>A0A9D7DWD0_9PROT</name>